<sequence length="250" mass="25922">MSWVLENLDVIAGYTGSHLLQAIPPILVAFVLSLPLAKLANSRGWLRTGVTTTSGLMYAIPSLPLFVLLPGLLGTGVRSPLNISIALSLYGLALMVPAASDAFRSVSRDVLGSATAQGYAPSARFLQVELPLAGPVLLAGVRVVAVSTISLVTVGGVLGVPSLGMLFVDGFRRGILAEIGAGVVLTAVLALLTDALLVLLGRALMPWSRTSTRPRTRARPRTQAQTQPQTGPQTQAGSPSPAQSNAGRQS</sequence>
<comment type="caution">
    <text evidence="9">The sequence shown here is derived from an EMBL/GenBank/DDBJ whole genome shotgun (WGS) entry which is preliminary data.</text>
</comment>
<dbReference type="EMBL" id="JBHSLN010000024">
    <property type="protein sequence ID" value="MFC5298099.1"/>
    <property type="molecule type" value="Genomic_DNA"/>
</dbReference>
<comment type="subcellular location">
    <subcellularLocation>
        <location evidence="6">Cell membrane</location>
        <topology evidence="6">Multi-pass membrane protein</topology>
    </subcellularLocation>
    <subcellularLocation>
        <location evidence="1">Membrane</location>
        <topology evidence="1">Multi-pass membrane protein</topology>
    </subcellularLocation>
</comment>
<keyword evidence="10" id="KW-1185">Reference proteome</keyword>
<dbReference type="PROSITE" id="PS50928">
    <property type="entry name" value="ABC_TM1"/>
    <property type="match status" value="1"/>
</dbReference>
<feature type="transmembrane region" description="Helical" evidence="6">
    <location>
        <begin position="20"/>
        <end position="37"/>
    </location>
</feature>
<dbReference type="Gene3D" id="1.10.3720.10">
    <property type="entry name" value="MetI-like"/>
    <property type="match status" value="1"/>
</dbReference>
<feature type="transmembrane region" description="Helical" evidence="6">
    <location>
        <begin position="132"/>
        <end position="159"/>
    </location>
</feature>
<dbReference type="SUPFAM" id="SSF161098">
    <property type="entry name" value="MetI-like"/>
    <property type="match status" value="1"/>
</dbReference>
<evidence type="ECO:0000313" key="9">
    <source>
        <dbReference type="EMBL" id="MFC5298099.1"/>
    </source>
</evidence>
<evidence type="ECO:0000256" key="2">
    <source>
        <dbReference type="ARBA" id="ARBA00022448"/>
    </source>
</evidence>
<dbReference type="GeneID" id="303297975"/>
<organism evidence="9 10">
    <name type="scientific">Brachybacterium tyrofermentans</name>
    <dbReference type="NCBI Taxonomy" id="47848"/>
    <lineage>
        <taxon>Bacteria</taxon>
        <taxon>Bacillati</taxon>
        <taxon>Actinomycetota</taxon>
        <taxon>Actinomycetes</taxon>
        <taxon>Micrococcales</taxon>
        <taxon>Dermabacteraceae</taxon>
        <taxon>Brachybacterium</taxon>
    </lineage>
</organism>
<dbReference type="InterPro" id="IPR000515">
    <property type="entry name" value="MetI-like"/>
</dbReference>
<protein>
    <submittedName>
        <fullName evidence="9">ABC transporter permease</fullName>
    </submittedName>
</protein>
<dbReference type="Pfam" id="PF00528">
    <property type="entry name" value="BPD_transp_1"/>
    <property type="match status" value="1"/>
</dbReference>
<evidence type="ECO:0000259" key="8">
    <source>
        <dbReference type="PROSITE" id="PS50928"/>
    </source>
</evidence>
<feature type="domain" description="ABC transmembrane type-1" evidence="8">
    <location>
        <begin position="15"/>
        <end position="200"/>
    </location>
</feature>
<accession>A0ABW0FH96</accession>
<proteinExistence type="inferred from homology"/>
<dbReference type="PANTHER" id="PTHR30177:SF4">
    <property type="entry name" value="OSMOPROTECTANT IMPORT PERMEASE PROTEIN OSMW"/>
    <property type="match status" value="1"/>
</dbReference>
<keyword evidence="5 6" id="KW-0472">Membrane</keyword>
<feature type="compositionally biased region" description="Low complexity" evidence="7">
    <location>
        <begin position="221"/>
        <end position="239"/>
    </location>
</feature>
<evidence type="ECO:0000256" key="5">
    <source>
        <dbReference type="ARBA" id="ARBA00023136"/>
    </source>
</evidence>
<evidence type="ECO:0000256" key="3">
    <source>
        <dbReference type="ARBA" id="ARBA00022692"/>
    </source>
</evidence>
<name>A0ABW0FH96_9MICO</name>
<evidence type="ECO:0000256" key="4">
    <source>
        <dbReference type="ARBA" id="ARBA00022989"/>
    </source>
</evidence>
<feature type="transmembrane region" description="Helical" evidence="6">
    <location>
        <begin position="49"/>
        <end position="69"/>
    </location>
</feature>
<keyword evidence="3 6" id="KW-0812">Transmembrane</keyword>
<evidence type="ECO:0000256" key="6">
    <source>
        <dbReference type="RuleBase" id="RU363032"/>
    </source>
</evidence>
<dbReference type="Proteomes" id="UP001595937">
    <property type="component" value="Unassembled WGS sequence"/>
</dbReference>
<gene>
    <name evidence="9" type="ORF">ACFPK8_11305</name>
</gene>
<comment type="similarity">
    <text evidence="6">Belongs to the binding-protein-dependent transport system permease family.</text>
</comment>
<dbReference type="PANTHER" id="PTHR30177">
    <property type="entry name" value="GLYCINE BETAINE/L-PROLINE TRANSPORT SYSTEM PERMEASE PROTEIN PROW"/>
    <property type="match status" value="1"/>
</dbReference>
<evidence type="ECO:0000256" key="1">
    <source>
        <dbReference type="ARBA" id="ARBA00004141"/>
    </source>
</evidence>
<dbReference type="RefSeq" id="WP_343924839.1">
    <property type="nucleotide sequence ID" value="NZ_BAAAIR010000043.1"/>
</dbReference>
<evidence type="ECO:0000256" key="7">
    <source>
        <dbReference type="SAM" id="MobiDB-lite"/>
    </source>
</evidence>
<keyword evidence="4 6" id="KW-1133">Transmembrane helix</keyword>
<reference evidence="10" key="1">
    <citation type="journal article" date="2019" name="Int. J. Syst. Evol. Microbiol.">
        <title>The Global Catalogue of Microorganisms (GCM) 10K type strain sequencing project: providing services to taxonomists for standard genome sequencing and annotation.</title>
        <authorList>
            <consortium name="The Broad Institute Genomics Platform"/>
            <consortium name="The Broad Institute Genome Sequencing Center for Infectious Disease"/>
            <person name="Wu L."/>
            <person name="Ma J."/>
        </authorList>
    </citation>
    <scope>NUCLEOTIDE SEQUENCE [LARGE SCALE GENOMIC DNA]</scope>
    <source>
        <strain evidence="10">CGMCC 1.16455</strain>
    </source>
</reference>
<dbReference type="CDD" id="cd06261">
    <property type="entry name" value="TM_PBP2"/>
    <property type="match status" value="1"/>
</dbReference>
<feature type="region of interest" description="Disordered" evidence="7">
    <location>
        <begin position="210"/>
        <end position="250"/>
    </location>
</feature>
<keyword evidence="2 6" id="KW-0813">Transport</keyword>
<feature type="transmembrane region" description="Helical" evidence="6">
    <location>
        <begin position="81"/>
        <end position="99"/>
    </location>
</feature>
<feature type="transmembrane region" description="Helical" evidence="6">
    <location>
        <begin position="179"/>
        <end position="205"/>
    </location>
</feature>
<dbReference type="InterPro" id="IPR051204">
    <property type="entry name" value="ABC_transp_perm/SBD"/>
</dbReference>
<feature type="compositionally biased region" description="Polar residues" evidence="7">
    <location>
        <begin position="240"/>
        <end position="250"/>
    </location>
</feature>
<evidence type="ECO:0000313" key="10">
    <source>
        <dbReference type="Proteomes" id="UP001595937"/>
    </source>
</evidence>
<dbReference type="InterPro" id="IPR035906">
    <property type="entry name" value="MetI-like_sf"/>
</dbReference>